<protein>
    <submittedName>
        <fullName evidence="4">GNAT family N-acetyltransferase</fullName>
        <ecNumber evidence="4">2.3.-.-</ecNumber>
    </submittedName>
</protein>
<dbReference type="CDD" id="cd04301">
    <property type="entry name" value="NAT_SF"/>
    <property type="match status" value="2"/>
</dbReference>
<evidence type="ECO:0000256" key="2">
    <source>
        <dbReference type="ARBA" id="ARBA00023315"/>
    </source>
</evidence>
<evidence type="ECO:0000313" key="5">
    <source>
        <dbReference type="Proteomes" id="UP001597214"/>
    </source>
</evidence>
<gene>
    <name evidence="4" type="ORF">ACFSCX_16575</name>
</gene>
<evidence type="ECO:0000259" key="3">
    <source>
        <dbReference type="PROSITE" id="PS51186"/>
    </source>
</evidence>
<dbReference type="GO" id="GO:0016746">
    <property type="term" value="F:acyltransferase activity"/>
    <property type="evidence" value="ECO:0007669"/>
    <property type="project" value="UniProtKB-KW"/>
</dbReference>
<name>A0ABW4LTN7_9BACI</name>
<accession>A0ABW4LTN7</accession>
<dbReference type="EC" id="2.3.-.-" evidence="4"/>
<sequence>MSLTFRAARISDIEKLSQLIRDYDLDTLGEIETSEEDVKGLLAAIDNLETHSWIVEKEDRVVIGFAGITKKGTHFPSLVIVHPTYRHNGIEQQLIEKMRLVVSGGTLIVSSNTDYEHQLFSENGFKAARHWFTMKRSVDAFTSTPSLPPSLVIEPFVLNQDEEAVHQAFEESFSTHFGYEPSSLNDFLERTNREGFDPNLWFLLKDQGEIAGFIFCKRGIDHHAEITHVGVRPQWRKRGFGKVLLEYAFLQLRNEGRTSIHLDVDTENGTGAVKVYKTAGMEIARHFIRFDKAV</sequence>
<evidence type="ECO:0000313" key="4">
    <source>
        <dbReference type="EMBL" id="MFD1738144.1"/>
    </source>
</evidence>
<dbReference type="InterPro" id="IPR016181">
    <property type="entry name" value="Acyl_CoA_acyltransferase"/>
</dbReference>
<dbReference type="Gene3D" id="3.40.630.30">
    <property type="match status" value="1"/>
</dbReference>
<dbReference type="Proteomes" id="UP001597214">
    <property type="component" value="Unassembled WGS sequence"/>
</dbReference>
<feature type="domain" description="N-acetyltransferase" evidence="3">
    <location>
        <begin position="151"/>
        <end position="294"/>
    </location>
</feature>
<dbReference type="SUPFAM" id="SSF55729">
    <property type="entry name" value="Acyl-CoA N-acyltransferases (Nat)"/>
    <property type="match status" value="2"/>
</dbReference>
<dbReference type="RefSeq" id="WP_377929359.1">
    <property type="nucleotide sequence ID" value="NZ_JBHUEM010000039.1"/>
</dbReference>
<evidence type="ECO:0000256" key="1">
    <source>
        <dbReference type="ARBA" id="ARBA00022679"/>
    </source>
</evidence>
<proteinExistence type="predicted"/>
<dbReference type="PANTHER" id="PTHR43800:SF1">
    <property type="entry name" value="PEPTIDYL-LYSINE N-ACETYLTRANSFERASE YJAB"/>
    <property type="match status" value="1"/>
</dbReference>
<keyword evidence="1 4" id="KW-0808">Transferase</keyword>
<dbReference type="Pfam" id="PF00583">
    <property type="entry name" value="Acetyltransf_1"/>
    <property type="match status" value="1"/>
</dbReference>
<dbReference type="EMBL" id="JBHUEM010000039">
    <property type="protein sequence ID" value="MFD1738144.1"/>
    <property type="molecule type" value="Genomic_DNA"/>
</dbReference>
<dbReference type="PROSITE" id="PS51186">
    <property type="entry name" value="GNAT"/>
    <property type="match status" value="2"/>
</dbReference>
<dbReference type="Pfam" id="PF13508">
    <property type="entry name" value="Acetyltransf_7"/>
    <property type="match status" value="1"/>
</dbReference>
<organism evidence="4 5">
    <name type="scientific">Bacillus salitolerans</name>
    <dbReference type="NCBI Taxonomy" id="1437434"/>
    <lineage>
        <taxon>Bacteria</taxon>
        <taxon>Bacillati</taxon>
        <taxon>Bacillota</taxon>
        <taxon>Bacilli</taxon>
        <taxon>Bacillales</taxon>
        <taxon>Bacillaceae</taxon>
        <taxon>Bacillus</taxon>
    </lineage>
</organism>
<keyword evidence="5" id="KW-1185">Reference proteome</keyword>
<keyword evidence="2 4" id="KW-0012">Acyltransferase</keyword>
<reference evidence="5" key="1">
    <citation type="journal article" date="2019" name="Int. J. Syst. Evol. Microbiol.">
        <title>The Global Catalogue of Microorganisms (GCM) 10K type strain sequencing project: providing services to taxonomists for standard genome sequencing and annotation.</title>
        <authorList>
            <consortium name="The Broad Institute Genomics Platform"/>
            <consortium name="The Broad Institute Genome Sequencing Center for Infectious Disease"/>
            <person name="Wu L."/>
            <person name="Ma J."/>
        </authorList>
    </citation>
    <scope>NUCLEOTIDE SEQUENCE [LARGE SCALE GENOMIC DNA]</scope>
    <source>
        <strain evidence="5">CCUG 49339</strain>
    </source>
</reference>
<feature type="domain" description="N-acetyltransferase" evidence="3">
    <location>
        <begin position="3"/>
        <end position="139"/>
    </location>
</feature>
<comment type="caution">
    <text evidence="4">The sequence shown here is derived from an EMBL/GenBank/DDBJ whole genome shotgun (WGS) entry which is preliminary data.</text>
</comment>
<dbReference type="PANTHER" id="PTHR43800">
    <property type="entry name" value="PEPTIDYL-LYSINE N-ACETYLTRANSFERASE YJAB"/>
    <property type="match status" value="1"/>
</dbReference>
<dbReference type="InterPro" id="IPR000182">
    <property type="entry name" value="GNAT_dom"/>
</dbReference>